<organism evidence="2 3">
    <name type="scientific">Fusarium venenatum</name>
    <dbReference type="NCBI Taxonomy" id="56646"/>
    <lineage>
        <taxon>Eukaryota</taxon>
        <taxon>Fungi</taxon>
        <taxon>Dikarya</taxon>
        <taxon>Ascomycota</taxon>
        <taxon>Pezizomycotina</taxon>
        <taxon>Sordariomycetes</taxon>
        <taxon>Hypocreomycetidae</taxon>
        <taxon>Hypocreales</taxon>
        <taxon>Nectriaceae</taxon>
        <taxon>Fusarium</taxon>
    </lineage>
</organism>
<evidence type="ECO:0000256" key="1">
    <source>
        <dbReference type="SAM" id="SignalP"/>
    </source>
</evidence>
<dbReference type="AlphaFoldDB" id="A0A2L2SMM0"/>
<dbReference type="KEGG" id="fvn:FVRRES_11157"/>
<name>A0A2L2SMM0_9HYPO</name>
<protein>
    <submittedName>
        <fullName evidence="2">Uncharacterized protein</fullName>
    </submittedName>
</protein>
<dbReference type="OrthoDB" id="5003643at2759"/>
<accession>A0A2L2SMM0</accession>
<feature type="signal peptide" evidence="1">
    <location>
        <begin position="1"/>
        <end position="18"/>
    </location>
</feature>
<proteinExistence type="predicted"/>
<reference evidence="3" key="1">
    <citation type="submission" date="2014-10" db="EMBL/GenBank/DDBJ databases">
        <authorList>
            <person name="King R."/>
        </authorList>
    </citation>
    <scope>NUCLEOTIDE SEQUENCE [LARGE SCALE GENOMIC DNA]</scope>
    <source>
        <strain evidence="3">A3/5</strain>
    </source>
</reference>
<dbReference type="EMBL" id="LN649232">
    <property type="protein sequence ID" value="CEI38466.1"/>
    <property type="molecule type" value="Genomic_DNA"/>
</dbReference>
<keyword evidence="1" id="KW-0732">Signal</keyword>
<dbReference type="GeneID" id="37262794"/>
<sequence length="130" mass="13970">MKVDLAVALVSILGIAEAATPKIVTHVSSMGIGTSTYHDTSGKANGLGNWTDGCKGTSYDWIKQVCIDLPRKRAHIIYPNGTKRCFRQSSSKTSPCGTGVTCTTTTLTESGCNWRFADPEIDDDVDNNII</sequence>
<evidence type="ECO:0000313" key="3">
    <source>
        <dbReference type="Proteomes" id="UP000245910"/>
    </source>
</evidence>
<feature type="chain" id="PRO_5014727339" evidence="1">
    <location>
        <begin position="19"/>
        <end position="130"/>
    </location>
</feature>
<dbReference type="RefSeq" id="XP_025580862.1">
    <property type="nucleotide sequence ID" value="XM_025726280.1"/>
</dbReference>
<dbReference type="Proteomes" id="UP000245910">
    <property type="component" value="Chromosome IIII"/>
</dbReference>
<evidence type="ECO:0000313" key="2">
    <source>
        <dbReference type="EMBL" id="CEI38466.1"/>
    </source>
</evidence>
<keyword evidence="3" id="KW-1185">Reference proteome</keyword>